<evidence type="ECO:0000313" key="1">
    <source>
        <dbReference type="EMBL" id="JAE39832.1"/>
    </source>
</evidence>
<sequence length="34" mass="3981">MEAMMTYQLSPKKMMTYQENLPQISHVYVLSSSL</sequence>
<proteinExistence type="predicted"/>
<reference evidence="1" key="2">
    <citation type="journal article" date="2015" name="Data Brief">
        <title>Shoot transcriptome of the giant reed, Arundo donax.</title>
        <authorList>
            <person name="Barrero R.A."/>
            <person name="Guerrero F.D."/>
            <person name="Moolhuijzen P."/>
            <person name="Goolsby J.A."/>
            <person name="Tidwell J."/>
            <person name="Bellgard S.E."/>
            <person name="Bellgard M.I."/>
        </authorList>
    </citation>
    <scope>NUCLEOTIDE SEQUENCE</scope>
    <source>
        <tissue evidence="1">Shoot tissue taken approximately 20 cm above the soil surface</tissue>
    </source>
</reference>
<reference evidence="1" key="1">
    <citation type="submission" date="2014-09" db="EMBL/GenBank/DDBJ databases">
        <authorList>
            <person name="Magalhaes I.L.F."/>
            <person name="Oliveira U."/>
            <person name="Santos F.R."/>
            <person name="Vidigal T.H.D.A."/>
            <person name="Brescovit A.D."/>
            <person name="Santos A.J."/>
        </authorList>
    </citation>
    <scope>NUCLEOTIDE SEQUENCE</scope>
    <source>
        <tissue evidence="1">Shoot tissue taken approximately 20 cm above the soil surface</tissue>
    </source>
</reference>
<organism evidence="1">
    <name type="scientific">Arundo donax</name>
    <name type="common">Giant reed</name>
    <name type="synonym">Donax arundinaceus</name>
    <dbReference type="NCBI Taxonomy" id="35708"/>
    <lineage>
        <taxon>Eukaryota</taxon>
        <taxon>Viridiplantae</taxon>
        <taxon>Streptophyta</taxon>
        <taxon>Embryophyta</taxon>
        <taxon>Tracheophyta</taxon>
        <taxon>Spermatophyta</taxon>
        <taxon>Magnoliopsida</taxon>
        <taxon>Liliopsida</taxon>
        <taxon>Poales</taxon>
        <taxon>Poaceae</taxon>
        <taxon>PACMAD clade</taxon>
        <taxon>Arundinoideae</taxon>
        <taxon>Arundineae</taxon>
        <taxon>Arundo</taxon>
    </lineage>
</organism>
<protein>
    <submittedName>
        <fullName evidence="1">Uncharacterized protein</fullName>
    </submittedName>
</protein>
<name>A0A0A9HSX6_ARUDO</name>
<accession>A0A0A9HSX6</accession>
<dbReference type="EMBL" id="GBRH01158064">
    <property type="protein sequence ID" value="JAE39832.1"/>
    <property type="molecule type" value="Transcribed_RNA"/>
</dbReference>
<dbReference type="AlphaFoldDB" id="A0A0A9HSX6"/>